<feature type="non-terminal residue" evidence="1">
    <location>
        <position position="74"/>
    </location>
</feature>
<organism evidence="1 2">
    <name type="scientific">Auriscalpium vulgare</name>
    <dbReference type="NCBI Taxonomy" id="40419"/>
    <lineage>
        <taxon>Eukaryota</taxon>
        <taxon>Fungi</taxon>
        <taxon>Dikarya</taxon>
        <taxon>Basidiomycota</taxon>
        <taxon>Agaricomycotina</taxon>
        <taxon>Agaricomycetes</taxon>
        <taxon>Russulales</taxon>
        <taxon>Auriscalpiaceae</taxon>
        <taxon>Auriscalpium</taxon>
    </lineage>
</organism>
<protein>
    <submittedName>
        <fullName evidence="1">Uncharacterized protein</fullName>
    </submittedName>
</protein>
<evidence type="ECO:0000313" key="1">
    <source>
        <dbReference type="EMBL" id="KAI0045772.1"/>
    </source>
</evidence>
<comment type="caution">
    <text evidence="1">The sequence shown here is derived from an EMBL/GenBank/DDBJ whole genome shotgun (WGS) entry which is preliminary data.</text>
</comment>
<feature type="non-terminal residue" evidence="1">
    <location>
        <position position="1"/>
    </location>
</feature>
<dbReference type="EMBL" id="MU275942">
    <property type="protein sequence ID" value="KAI0045772.1"/>
    <property type="molecule type" value="Genomic_DNA"/>
</dbReference>
<gene>
    <name evidence="1" type="ORF">FA95DRAFT_1455900</name>
</gene>
<sequence>KAPARDIPNNEVFNNHVSMVRIRSEHAIGYLKGRFHSLKGLRVSIRDSRSHKYATYWVAACIGVHAFAMQCEAE</sequence>
<accession>A0ACB8RPN9</accession>
<reference evidence="1" key="1">
    <citation type="submission" date="2021-02" db="EMBL/GenBank/DDBJ databases">
        <authorList>
            <consortium name="DOE Joint Genome Institute"/>
            <person name="Ahrendt S."/>
            <person name="Looney B.P."/>
            <person name="Miyauchi S."/>
            <person name="Morin E."/>
            <person name="Drula E."/>
            <person name="Courty P.E."/>
            <person name="Chicoki N."/>
            <person name="Fauchery L."/>
            <person name="Kohler A."/>
            <person name="Kuo A."/>
            <person name="Labutti K."/>
            <person name="Pangilinan J."/>
            <person name="Lipzen A."/>
            <person name="Riley R."/>
            <person name="Andreopoulos W."/>
            <person name="He G."/>
            <person name="Johnson J."/>
            <person name="Barry K.W."/>
            <person name="Grigoriev I.V."/>
            <person name="Nagy L."/>
            <person name="Hibbett D."/>
            <person name="Henrissat B."/>
            <person name="Matheny P.B."/>
            <person name="Labbe J."/>
            <person name="Martin F."/>
        </authorList>
    </citation>
    <scope>NUCLEOTIDE SEQUENCE</scope>
    <source>
        <strain evidence="1">FP105234-sp</strain>
    </source>
</reference>
<dbReference type="Proteomes" id="UP000814033">
    <property type="component" value="Unassembled WGS sequence"/>
</dbReference>
<evidence type="ECO:0000313" key="2">
    <source>
        <dbReference type="Proteomes" id="UP000814033"/>
    </source>
</evidence>
<name>A0ACB8RPN9_9AGAM</name>
<proteinExistence type="predicted"/>
<keyword evidence="2" id="KW-1185">Reference proteome</keyword>
<reference evidence="1" key="2">
    <citation type="journal article" date="2022" name="New Phytol.">
        <title>Evolutionary transition to the ectomycorrhizal habit in the genomes of a hyperdiverse lineage of mushroom-forming fungi.</title>
        <authorList>
            <person name="Looney B."/>
            <person name="Miyauchi S."/>
            <person name="Morin E."/>
            <person name="Drula E."/>
            <person name="Courty P.E."/>
            <person name="Kohler A."/>
            <person name="Kuo A."/>
            <person name="LaButti K."/>
            <person name="Pangilinan J."/>
            <person name="Lipzen A."/>
            <person name="Riley R."/>
            <person name="Andreopoulos W."/>
            <person name="He G."/>
            <person name="Johnson J."/>
            <person name="Nolan M."/>
            <person name="Tritt A."/>
            <person name="Barry K.W."/>
            <person name="Grigoriev I.V."/>
            <person name="Nagy L.G."/>
            <person name="Hibbett D."/>
            <person name="Henrissat B."/>
            <person name="Matheny P.B."/>
            <person name="Labbe J."/>
            <person name="Martin F.M."/>
        </authorList>
    </citation>
    <scope>NUCLEOTIDE SEQUENCE</scope>
    <source>
        <strain evidence="1">FP105234-sp</strain>
    </source>
</reference>